<dbReference type="InterPro" id="IPR003439">
    <property type="entry name" value="ABC_transporter-like_ATP-bd"/>
</dbReference>
<dbReference type="InterPro" id="IPR027417">
    <property type="entry name" value="P-loop_NTPase"/>
</dbReference>
<dbReference type="NCBIfam" id="TIGR01727">
    <property type="entry name" value="oligo_HPY"/>
    <property type="match status" value="1"/>
</dbReference>
<evidence type="ECO:0000256" key="2">
    <source>
        <dbReference type="ARBA" id="ARBA00022448"/>
    </source>
</evidence>
<evidence type="ECO:0000256" key="1">
    <source>
        <dbReference type="ARBA" id="ARBA00005417"/>
    </source>
</evidence>
<dbReference type="GO" id="GO:0016887">
    <property type="term" value="F:ATP hydrolysis activity"/>
    <property type="evidence" value="ECO:0007669"/>
    <property type="project" value="InterPro"/>
</dbReference>
<dbReference type="FunFam" id="3.40.50.300:FF:000016">
    <property type="entry name" value="Oligopeptide ABC transporter ATP-binding component"/>
    <property type="match status" value="1"/>
</dbReference>
<evidence type="ECO:0000259" key="5">
    <source>
        <dbReference type="PROSITE" id="PS50893"/>
    </source>
</evidence>
<dbReference type="Pfam" id="PF00005">
    <property type="entry name" value="ABC_tran"/>
    <property type="match status" value="1"/>
</dbReference>
<dbReference type="SUPFAM" id="SSF52540">
    <property type="entry name" value="P-loop containing nucleoside triphosphate hydrolases"/>
    <property type="match status" value="1"/>
</dbReference>
<comment type="similarity">
    <text evidence="1">Belongs to the ABC transporter superfamily.</text>
</comment>
<dbReference type="GO" id="GO:0005524">
    <property type="term" value="F:ATP binding"/>
    <property type="evidence" value="ECO:0007669"/>
    <property type="project" value="UniProtKB-KW"/>
</dbReference>
<keyword evidence="7" id="KW-1185">Reference proteome</keyword>
<sequence>MTTPLLEARGLSKHYPFPRSVRQWVGNAPARVLRAVDDVDLTVESGRTLGVVGETGSGKSTLGRLLLRLERPTSGQVLIDGSSPDTAGAARAHQLRRDVQVVLQDPYTSLNPYLTIGSAIEEVLTVGGMTSREERRARVAELLEQVGFPAAWSERKPGQLSGGGRQRVSIARALAAGPRLIVADEPVSALDVSVQAQVLNLFQRLQRELDLAYVFITHDLAVLERIADRVVVLYLGRVVETGPADALFAGPAHPYTQALLNAAPALGRSRSTSSAVAGELPDPASPPAGCTFHTRCPFVMDVCRTTRPRLTPIAGGLQAACHLHEGSTPDPDPPATP</sequence>
<evidence type="ECO:0000256" key="4">
    <source>
        <dbReference type="ARBA" id="ARBA00022840"/>
    </source>
</evidence>
<dbReference type="Gene3D" id="3.40.50.300">
    <property type="entry name" value="P-loop containing nucleotide triphosphate hydrolases"/>
    <property type="match status" value="1"/>
</dbReference>
<dbReference type="CDD" id="cd03257">
    <property type="entry name" value="ABC_NikE_OppD_transporters"/>
    <property type="match status" value="1"/>
</dbReference>
<dbReference type="PANTHER" id="PTHR43776:SF7">
    <property type="entry name" value="D,D-DIPEPTIDE TRANSPORT ATP-BINDING PROTEIN DDPF-RELATED"/>
    <property type="match status" value="1"/>
</dbReference>
<accession>A0A2N3YIB5</accession>
<dbReference type="SMART" id="SM00382">
    <property type="entry name" value="AAA"/>
    <property type="match status" value="1"/>
</dbReference>
<keyword evidence="4 6" id="KW-0067">ATP-binding</keyword>
<gene>
    <name evidence="6" type="ORF">ATL31_1410</name>
</gene>
<comment type="caution">
    <text evidence="6">The sequence shown here is derived from an EMBL/GenBank/DDBJ whole genome shotgun (WGS) entry which is preliminary data.</text>
</comment>
<evidence type="ECO:0000313" key="6">
    <source>
        <dbReference type="EMBL" id="PKW26596.1"/>
    </source>
</evidence>
<dbReference type="EMBL" id="PJNE01000001">
    <property type="protein sequence ID" value="PKW26596.1"/>
    <property type="molecule type" value="Genomic_DNA"/>
</dbReference>
<dbReference type="Proteomes" id="UP000233781">
    <property type="component" value="Unassembled WGS sequence"/>
</dbReference>
<dbReference type="AlphaFoldDB" id="A0A2N3YIB5"/>
<protein>
    <submittedName>
        <fullName evidence="6">Peptide/nickel transport system ATP-binding protein</fullName>
    </submittedName>
</protein>
<keyword evidence="3" id="KW-0547">Nucleotide-binding</keyword>
<evidence type="ECO:0000256" key="3">
    <source>
        <dbReference type="ARBA" id="ARBA00022741"/>
    </source>
</evidence>
<dbReference type="Pfam" id="PF08352">
    <property type="entry name" value="oligo_HPY"/>
    <property type="match status" value="1"/>
</dbReference>
<dbReference type="InterPro" id="IPR003593">
    <property type="entry name" value="AAA+_ATPase"/>
</dbReference>
<dbReference type="PROSITE" id="PS50893">
    <property type="entry name" value="ABC_TRANSPORTER_2"/>
    <property type="match status" value="1"/>
</dbReference>
<dbReference type="InterPro" id="IPR013563">
    <property type="entry name" value="Oligopep_ABC_C"/>
</dbReference>
<keyword evidence="2" id="KW-0813">Transport</keyword>
<dbReference type="InterPro" id="IPR050319">
    <property type="entry name" value="ABC_transp_ATP-bind"/>
</dbReference>
<dbReference type="OrthoDB" id="3677453at2"/>
<reference evidence="6 7" key="1">
    <citation type="submission" date="2017-12" db="EMBL/GenBank/DDBJ databases">
        <title>Sequencing the genomes of 1000 Actinobacteria strains.</title>
        <authorList>
            <person name="Klenk H.-P."/>
        </authorList>
    </citation>
    <scope>NUCLEOTIDE SEQUENCE [LARGE SCALE GENOMIC DNA]</scope>
    <source>
        <strain evidence="6 7">DSM 12806</strain>
    </source>
</reference>
<dbReference type="PANTHER" id="PTHR43776">
    <property type="entry name" value="TRANSPORT ATP-BINDING PROTEIN"/>
    <property type="match status" value="1"/>
</dbReference>
<dbReference type="GO" id="GO:0055085">
    <property type="term" value="P:transmembrane transport"/>
    <property type="evidence" value="ECO:0007669"/>
    <property type="project" value="UniProtKB-ARBA"/>
</dbReference>
<dbReference type="RefSeq" id="WP_101395138.1">
    <property type="nucleotide sequence ID" value="NZ_PJNE01000001.1"/>
</dbReference>
<proteinExistence type="inferred from homology"/>
<organism evidence="6 7">
    <name type="scientific">Phycicoccus duodecadis</name>
    <dbReference type="NCBI Taxonomy" id="173053"/>
    <lineage>
        <taxon>Bacteria</taxon>
        <taxon>Bacillati</taxon>
        <taxon>Actinomycetota</taxon>
        <taxon>Actinomycetes</taxon>
        <taxon>Micrococcales</taxon>
        <taxon>Intrasporangiaceae</taxon>
        <taxon>Phycicoccus</taxon>
    </lineage>
</organism>
<name>A0A2N3YIB5_9MICO</name>
<feature type="domain" description="ABC transporter" evidence="5">
    <location>
        <begin position="6"/>
        <end position="260"/>
    </location>
</feature>
<evidence type="ECO:0000313" key="7">
    <source>
        <dbReference type="Proteomes" id="UP000233781"/>
    </source>
</evidence>
<dbReference type="GO" id="GO:0015833">
    <property type="term" value="P:peptide transport"/>
    <property type="evidence" value="ECO:0007669"/>
    <property type="project" value="InterPro"/>
</dbReference>